<keyword evidence="2" id="KW-1185">Reference proteome</keyword>
<proteinExistence type="predicted"/>
<evidence type="ECO:0000313" key="2">
    <source>
        <dbReference type="Proteomes" id="UP001066276"/>
    </source>
</evidence>
<accession>A0AAV7QTE0</accession>
<name>A0AAV7QTE0_PLEWA</name>
<dbReference type="Proteomes" id="UP001066276">
    <property type="component" value="Chromosome 6"/>
</dbReference>
<organism evidence="1 2">
    <name type="scientific">Pleurodeles waltl</name>
    <name type="common">Iberian ribbed newt</name>
    <dbReference type="NCBI Taxonomy" id="8319"/>
    <lineage>
        <taxon>Eukaryota</taxon>
        <taxon>Metazoa</taxon>
        <taxon>Chordata</taxon>
        <taxon>Craniata</taxon>
        <taxon>Vertebrata</taxon>
        <taxon>Euteleostomi</taxon>
        <taxon>Amphibia</taxon>
        <taxon>Batrachia</taxon>
        <taxon>Caudata</taxon>
        <taxon>Salamandroidea</taxon>
        <taxon>Salamandridae</taxon>
        <taxon>Pleurodelinae</taxon>
        <taxon>Pleurodeles</taxon>
    </lineage>
</organism>
<gene>
    <name evidence="1" type="ORF">NDU88_010071</name>
</gene>
<reference evidence="1" key="1">
    <citation type="journal article" date="2022" name="bioRxiv">
        <title>Sequencing and chromosome-scale assembly of the giantPleurodeles waltlgenome.</title>
        <authorList>
            <person name="Brown T."/>
            <person name="Elewa A."/>
            <person name="Iarovenko S."/>
            <person name="Subramanian E."/>
            <person name="Araus A.J."/>
            <person name="Petzold A."/>
            <person name="Susuki M."/>
            <person name="Suzuki K.-i.T."/>
            <person name="Hayashi T."/>
            <person name="Toyoda A."/>
            <person name="Oliveira C."/>
            <person name="Osipova E."/>
            <person name="Leigh N.D."/>
            <person name="Simon A."/>
            <person name="Yun M.H."/>
        </authorList>
    </citation>
    <scope>NUCLEOTIDE SEQUENCE</scope>
    <source>
        <strain evidence="1">20211129_DDA</strain>
        <tissue evidence="1">Liver</tissue>
    </source>
</reference>
<dbReference type="InterPro" id="IPR042566">
    <property type="entry name" value="L1_C"/>
</dbReference>
<comment type="caution">
    <text evidence="1">The sequence shown here is derived from an EMBL/GenBank/DDBJ whole genome shotgun (WGS) entry which is preliminary data.</text>
</comment>
<protein>
    <submittedName>
        <fullName evidence="1">Uncharacterized protein</fullName>
    </submittedName>
</protein>
<sequence length="153" mass="17704">MGPVLKGQDDRPRPIIACFLHHEQVRHLLTAARAHGPYDFEDWELQSAPDFSRDTNDKQRECLALQPQLRQMNIKFGLFEPARMWITKDGKYKDFYDLQALRQFLDNLLQQPMHFSPNATRPLHVSKRYLFTHNPSGTVGALAELSIKNGQTC</sequence>
<dbReference type="EMBL" id="JANPWB010000010">
    <property type="protein sequence ID" value="KAJ1143766.1"/>
    <property type="molecule type" value="Genomic_DNA"/>
</dbReference>
<dbReference type="Gene3D" id="3.30.250.20">
    <property type="entry name" value="L1 transposable element, C-terminal domain"/>
    <property type="match status" value="1"/>
</dbReference>
<dbReference type="AlphaFoldDB" id="A0AAV7QTE0"/>
<evidence type="ECO:0000313" key="1">
    <source>
        <dbReference type="EMBL" id="KAJ1143766.1"/>
    </source>
</evidence>